<dbReference type="EMBL" id="BMAU01021327">
    <property type="protein sequence ID" value="GFY14160.1"/>
    <property type="molecule type" value="Genomic_DNA"/>
</dbReference>
<evidence type="ECO:0000313" key="1">
    <source>
        <dbReference type="EMBL" id="GFY14160.1"/>
    </source>
</evidence>
<evidence type="ECO:0000313" key="2">
    <source>
        <dbReference type="Proteomes" id="UP000887159"/>
    </source>
</evidence>
<keyword evidence="2" id="KW-1185">Reference proteome</keyword>
<reference evidence="1" key="1">
    <citation type="submission" date="2020-08" db="EMBL/GenBank/DDBJ databases">
        <title>Multicomponent nature underlies the extraordinary mechanical properties of spider dragline silk.</title>
        <authorList>
            <person name="Kono N."/>
            <person name="Nakamura H."/>
            <person name="Mori M."/>
            <person name="Yoshida Y."/>
            <person name="Ohtoshi R."/>
            <person name="Malay A.D."/>
            <person name="Moran D.A.P."/>
            <person name="Tomita M."/>
            <person name="Numata K."/>
            <person name="Arakawa K."/>
        </authorList>
    </citation>
    <scope>NUCLEOTIDE SEQUENCE</scope>
</reference>
<organism evidence="1 2">
    <name type="scientific">Trichonephila clavipes</name>
    <name type="common">Golden silk orbweaver</name>
    <name type="synonym">Nephila clavipes</name>
    <dbReference type="NCBI Taxonomy" id="2585209"/>
    <lineage>
        <taxon>Eukaryota</taxon>
        <taxon>Metazoa</taxon>
        <taxon>Ecdysozoa</taxon>
        <taxon>Arthropoda</taxon>
        <taxon>Chelicerata</taxon>
        <taxon>Arachnida</taxon>
        <taxon>Araneae</taxon>
        <taxon>Araneomorphae</taxon>
        <taxon>Entelegynae</taxon>
        <taxon>Araneoidea</taxon>
        <taxon>Nephilidae</taxon>
        <taxon>Trichonephila</taxon>
    </lineage>
</organism>
<protein>
    <submittedName>
        <fullName evidence="1">Uncharacterized protein</fullName>
    </submittedName>
</protein>
<dbReference type="AlphaFoldDB" id="A0A8X6SMQ6"/>
<gene>
    <name evidence="1" type="primary">NCL1_52626</name>
    <name evidence="1" type="ORF">TNCV_3613491</name>
</gene>
<accession>A0A8X6SMQ6</accession>
<proteinExistence type="predicted"/>
<sequence length="203" mass="22735">MNGIRRKISLSDTKSKAERCDGISGWKCLAKACWGRGRNTTPSEDHYVAKRYRNFTPGQIAANLATATGTHASARTISRRLNQVGLYVWKPIRCITSTILSSRETTLVPDVILSMDELNLDQAPQDINKEEFQFERVRLQAFVATTDPGCKKELIRSCSPGLLKHIIQFKLEDGLPNIGIMLRIFLTSAICNASCERSFCKLK</sequence>
<dbReference type="Proteomes" id="UP000887159">
    <property type="component" value="Unassembled WGS sequence"/>
</dbReference>
<comment type="caution">
    <text evidence="1">The sequence shown here is derived from an EMBL/GenBank/DDBJ whole genome shotgun (WGS) entry which is preliminary data.</text>
</comment>
<name>A0A8X6SMQ6_TRICX</name>